<evidence type="ECO:0000256" key="2">
    <source>
        <dbReference type="SAM" id="Phobius"/>
    </source>
</evidence>
<name>A0A4U0XBV8_9PEZI</name>
<organism evidence="3 4">
    <name type="scientific">Friedmanniomyces simplex</name>
    <dbReference type="NCBI Taxonomy" id="329884"/>
    <lineage>
        <taxon>Eukaryota</taxon>
        <taxon>Fungi</taxon>
        <taxon>Dikarya</taxon>
        <taxon>Ascomycota</taxon>
        <taxon>Pezizomycotina</taxon>
        <taxon>Dothideomycetes</taxon>
        <taxon>Dothideomycetidae</taxon>
        <taxon>Mycosphaerellales</taxon>
        <taxon>Teratosphaeriaceae</taxon>
        <taxon>Friedmanniomyces</taxon>
    </lineage>
</organism>
<dbReference type="AlphaFoldDB" id="A0A4U0XBV8"/>
<comment type="caution">
    <text evidence="3">The sequence shown here is derived from an EMBL/GenBank/DDBJ whole genome shotgun (WGS) entry which is preliminary data.</text>
</comment>
<proteinExistence type="predicted"/>
<protein>
    <recommendedName>
        <fullName evidence="5">Mid2 domain-containing protein</fullName>
    </recommendedName>
</protein>
<keyword evidence="2" id="KW-0472">Membrane</keyword>
<dbReference type="EMBL" id="NAJQ01000268">
    <property type="protein sequence ID" value="TKA73347.1"/>
    <property type="molecule type" value="Genomic_DNA"/>
</dbReference>
<evidence type="ECO:0000313" key="4">
    <source>
        <dbReference type="Proteomes" id="UP000309340"/>
    </source>
</evidence>
<feature type="region of interest" description="Disordered" evidence="1">
    <location>
        <begin position="218"/>
        <end position="239"/>
    </location>
</feature>
<feature type="transmembrane region" description="Helical" evidence="2">
    <location>
        <begin position="147"/>
        <end position="170"/>
    </location>
</feature>
<keyword evidence="2" id="KW-0812">Transmembrane</keyword>
<gene>
    <name evidence="3" type="ORF">B0A55_06791</name>
</gene>
<reference evidence="3 4" key="1">
    <citation type="submission" date="2017-03" db="EMBL/GenBank/DDBJ databases">
        <title>Genomes of endolithic fungi from Antarctica.</title>
        <authorList>
            <person name="Coleine C."/>
            <person name="Masonjones S."/>
            <person name="Stajich J.E."/>
        </authorList>
    </citation>
    <scope>NUCLEOTIDE SEQUENCE [LARGE SCALE GENOMIC DNA]</scope>
    <source>
        <strain evidence="3 4">CCFEE 5184</strain>
    </source>
</reference>
<accession>A0A4U0XBV8</accession>
<evidence type="ECO:0000256" key="1">
    <source>
        <dbReference type="SAM" id="MobiDB-lite"/>
    </source>
</evidence>
<keyword evidence="2" id="KW-1133">Transmembrane helix</keyword>
<sequence length="239" mass="24985">MPTVCPCYYPDGQSLAPDIACNASASESACCSAESQCLDNGLCFSHGLLSRGSSKQIIQLATGRGLFTIAGGSNFVLRDIVMAGQSPVAMMISPSTTLSIAAEETGQTTSPTTSGDAGTTQAVTVTASAIPNSITTTAMQRYTVLDIVAASAGTGAPLLSALLVAIYILLRQRRALRQQQIYRSSPPQNYKVMPPTPPQAYGEGSGAYYAELMLQNSARPSPPVEASAERELRELGERG</sequence>
<keyword evidence="4" id="KW-1185">Reference proteome</keyword>
<feature type="compositionally biased region" description="Basic and acidic residues" evidence="1">
    <location>
        <begin position="227"/>
        <end position="239"/>
    </location>
</feature>
<dbReference type="OrthoDB" id="5215637at2759"/>
<evidence type="ECO:0000313" key="3">
    <source>
        <dbReference type="EMBL" id="TKA73347.1"/>
    </source>
</evidence>
<dbReference type="Proteomes" id="UP000309340">
    <property type="component" value="Unassembled WGS sequence"/>
</dbReference>
<evidence type="ECO:0008006" key="5">
    <source>
        <dbReference type="Google" id="ProtNLM"/>
    </source>
</evidence>